<feature type="signal peptide" evidence="1">
    <location>
        <begin position="1"/>
        <end position="35"/>
    </location>
</feature>
<accession>W7BDD3</accession>
<reference evidence="2 3" key="1">
    <citation type="journal article" date="2014" name="Int. J. Syst. Evol. Microbiol.">
        <title>Listeria floridensis sp. nov., Listeria aquatica sp. nov., Listeria cornellensis sp. nov., Listeria riparia sp. nov. and Listeria grandensis sp. nov., from agricultural and natural environments.</title>
        <authorList>
            <person name="den Bakker H.C."/>
            <person name="Warchocki S."/>
            <person name="Wright E.M."/>
            <person name="Allred A.F."/>
            <person name="Ahlstrom C."/>
            <person name="Manuel C.S."/>
            <person name="Stasiewicz M.J."/>
            <person name="Burrell A."/>
            <person name="Roof S."/>
            <person name="Strawn L."/>
            <person name="Fortes E.D."/>
            <person name="Nightingale K.K."/>
            <person name="Kephart D."/>
            <person name="Wiedmann M."/>
        </authorList>
    </citation>
    <scope>NUCLEOTIDE SEQUENCE [LARGE SCALE GENOMIC DNA]</scope>
    <source>
        <strain evidence="3">FSL F6-971</strain>
    </source>
</reference>
<evidence type="ECO:0000313" key="2">
    <source>
        <dbReference type="EMBL" id="EUJ23922.1"/>
    </source>
</evidence>
<keyword evidence="1" id="KW-0732">Signal</keyword>
<organism evidence="2 3">
    <name type="scientific">Listeria grandensis FSL F6-0971</name>
    <dbReference type="NCBI Taxonomy" id="1265819"/>
    <lineage>
        <taxon>Bacteria</taxon>
        <taxon>Bacillati</taxon>
        <taxon>Bacillota</taxon>
        <taxon>Bacilli</taxon>
        <taxon>Bacillales</taxon>
        <taxon>Listeriaceae</taxon>
        <taxon>Listeria</taxon>
    </lineage>
</organism>
<gene>
    <name evidence="2" type="ORF">PGRAN_06171</name>
</gene>
<evidence type="ECO:0000313" key="3">
    <source>
        <dbReference type="Proteomes" id="UP000019253"/>
    </source>
</evidence>
<dbReference type="Proteomes" id="UP000019253">
    <property type="component" value="Unassembled WGS sequence"/>
</dbReference>
<dbReference type="STRING" id="1265819.PGRAN_06171"/>
<dbReference type="RefSeq" id="WP_036065807.1">
    <property type="nucleotide sequence ID" value="NZ_AODD01000006.1"/>
</dbReference>
<evidence type="ECO:0000256" key="1">
    <source>
        <dbReference type="SAM" id="SignalP"/>
    </source>
</evidence>
<keyword evidence="3" id="KW-1185">Reference proteome</keyword>
<protein>
    <submittedName>
        <fullName evidence="2">Outer membrane autotransporter barrel domain-containing protein</fullName>
    </submittedName>
</protein>
<name>W7BDD3_9LIST</name>
<comment type="caution">
    <text evidence="2">The sequence shown here is derived from an EMBL/GenBank/DDBJ whole genome shotgun (WGS) entry which is preliminary data.</text>
</comment>
<dbReference type="EMBL" id="AODD01000006">
    <property type="protein sequence ID" value="EUJ23922.1"/>
    <property type="molecule type" value="Genomic_DNA"/>
</dbReference>
<feature type="chain" id="PRO_5004891438" evidence="1">
    <location>
        <begin position="36"/>
        <end position="248"/>
    </location>
</feature>
<dbReference type="PATRIC" id="fig|1265819.5.peg.1235"/>
<dbReference type="AlphaFoldDB" id="W7BDD3"/>
<sequence length="248" mass="25120">MKNKKYLKPAVAIALALSLAASPTYLGMASSEASAATKQVSAPVISGEVFADSSILSGSTTDKSAATVIVTFSNGNQRIVGVSNGKFSVNLPAGVLVAGGKISVKTANKNYEESLATDIIVKAASKSQPVTPVVPLTPITPATPVVPVTPVTPVKPVTPTTQASAPQIVGTVNTSSTILSGVTTDKSAVTVIVAFSNGDMRIVGVQNGRFSVNLPASVLVAGGKISVKTANKNYEESLATDIIIQAAK</sequence>
<proteinExistence type="predicted"/>